<dbReference type="AlphaFoldDB" id="A0AAD9M590"/>
<dbReference type="EMBL" id="MU842865">
    <property type="protein sequence ID" value="KAK2029370.1"/>
    <property type="molecule type" value="Genomic_DNA"/>
</dbReference>
<organism evidence="2 3">
    <name type="scientific">Colletotrichum zoysiae</name>
    <dbReference type="NCBI Taxonomy" id="1216348"/>
    <lineage>
        <taxon>Eukaryota</taxon>
        <taxon>Fungi</taxon>
        <taxon>Dikarya</taxon>
        <taxon>Ascomycota</taxon>
        <taxon>Pezizomycotina</taxon>
        <taxon>Sordariomycetes</taxon>
        <taxon>Hypocreomycetidae</taxon>
        <taxon>Glomerellales</taxon>
        <taxon>Glomerellaceae</taxon>
        <taxon>Colletotrichum</taxon>
        <taxon>Colletotrichum graminicola species complex</taxon>
    </lineage>
</organism>
<evidence type="ECO:0000256" key="1">
    <source>
        <dbReference type="SAM" id="MobiDB-lite"/>
    </source>
</evidence>
<reference evidence="2" key="1">
    <citation type="submission" date="2021-06" db="EMBL/GenBank/DDBJ databases">
        <title>Comparative genomics, transcriptomics and evolutionary studies reveal genomic signatures of adaptation to plant cell wall in hemibiotrophic fungi.</title>
        <authorList>
            <consortium name="DOE Joint Genome Institute"/>
            <person name="Baroncelli R."/>
            <person name="Diaz J.F."/>
            <person name="Benocci T."/>
            <person name="Peng M."/>
            <person name="Battaglia E."/>
            <person name="Haridas S."/>
            <person name="Andreopoulos W."/>
            <person name="Labutti K."/>
            <person name="Pangilinan J."/>
            <person name="Floch G.L."/>
            <person name="Makela M.R."/>
            <person name="Henrissat B."/>
            <person name="Grigoriev I.V."/>
            <person name="Crouch J.A."/>
            <person name="De Vries R.P."/>
            <person name="Sukno S.A."/>
            <person name="Thon M.R."/>
        </authorList>
    </citation>
    <scope>NUCLEOTIDE SEQUENCE</scope>
    <source>
        <strain evidence="2">MAFF235873</strain>
    </source>
</reference>
<sequence length="174" mass="19415">MHHQHITASPRKRKEKKRKRLGHIMSTVRSTQYHALNLRLKGSRERVDRCGEAFCFSLPDGTRYPSRLMPRSSQLTLGGGVRSMWEGSGQVPTVYRGNNSSSSLGPFSGPRIPARRGEMSKLESLVVTLSTSTRLASVEEDRREPSAATLTHLLALNTNVQAHGVPELEIRHAY</sequence>
<accession>A0AAD9M590</accession>
<gene>
    <name evidence="2" type="ORF">LX32DRAFT_364208</name>
</gene>
<keyword evidence="3" id="KW-1185">Reference proteome</keyword>
<comment type="caution">
    <text evidence="2">The sequence shown here is derived from an EMBL/GenBank/DDBJ whole genome shotgun (WGS) entry which is preliminary data.</text>
</comment>
<name>A0AAD9M590_9PEZI</name>
<dbReference type="Proteomes" id="UP001232148">
    <property type="component" value="Unassembled WGS sequence"/>
</dbReference>
<protein>
    <submittedName>
        <fullName evidence="2">Uncharacterized protein</fullName>
    </submittedName>
</protein>
<feature type="region of interest" description="Disordered" evidence="1">
    <location>
        <begin position="1"/>
        <end position="20"/>
    </location>
</feature>
<evidence type="ECO:0000313" key="3">
    <source>
        <dbReference type="Proteomes" id="UP001232148"/>
    </source>
</evidence>
<evidence type="ECO:0000313" key="2">
    <source>
        <dbReference type="EMBL" id="KAK2029370.1"/>
    </source>
</evidence>
<proteinExistence type="predicted"/>